<feature type="domain" description="HTH lacI-type" evidence="4">
    <location>
        <begin position="1"/>
        <end position="57"/>
    </location>
</feature>
<proteinExistence type="predicted"/>
<dbReference type="EMBL" id="BAABYW010000002">
    <property type="protein sequence ID" value="GAA6411766.1"/>
    <property type="molecule type" value="Genomic_DNA"/>
</dbReference>
<organism evidence="5 6">
    <name type="scientific">Blautia hominis</name>
    <dbReference type="NCBI Taxonomy" id="2025493"/>
    <lineage>
        <taxon>Bacteria</taxon>
        <taxon>Bacillati</taxon>
        <taxon>Bacillota</taxon>
        <taxon>Clostridia</taxon>
        <taxon>Lachnospirales</taxon>
        <taxon>Lachnospiraceae</taxon>
        <taxon>Blautia</taxon>
    </lineage>
</organism>
<dbReference type="InterPro" id="IPR010982">
    <property type="entry name" value="Lambda_DNA-bd_dom_sf"/>
</dbReference>
<dbReference type="SUPFAM" id="SSF53822">
    <property type="entry name" value="Periplasmic binding protein-like I"/>
    <property type="match status" value="1"/>
</dbReference>
<evidence type="ECO:0000256" key="2">
    <source>
        <dbReference type="ARBA" id="ARBA00023125"/>
    </source>
</evidence>
<dbReference type="InterPro" id="IPR028082">
    <property type="entry name" value="Peripla_BP_I"/>
</dbReference>
<evidence type="ECO:0000256" key="3">
    <source>
        <dbReference type="ARBA" id="ARBA00023163"/>
    </source>
</evidence>
<dbReference type="Gene3D" id="1.10.260.40">
    <property type="entry name" value="lambda repressor-like DNA-binding domains"/>
    <property type="match status" value="1"/>
</dbReference>
<dbReference type="Pfam" id="PF00356">
    <property type="entry name" value="LacI"/>
    <property type="match status" value="1"/>
</dbReference>
<dbReference type="PRINTS" id="PR00036">
    <property type="entry name" value="HTHLACI"/>
</dbReference>
<dbReference type="InterPro" id="IPR000843">
    <property type="entry name" value="HTH_LacI"/>
</dbReference>
<evidence type="ECO:0000313" key="5">
    <source>
        <dbReference type="EMBL" id="GAA6411766.1"/>
    </source>
</evidence>
<dbReference type="Proteomes" id="UP001600943">
    <property type="component" value="Unassembled WGS sequence"/>
</dbReference>
<protein>
    <submittedName>
        <fullName evidence="5">LacI family DNA-binding transcriptional regulator</fullName>
    </submittedName>
</protein>
<name>A0ABQ0BJX9_9FIRM</name>
<dbReference type="PANTHER" id="PTHR30146:SF149">
    <property type="entry name" value="HTH-TYPE TRANSCRIPTIONAL REGULATOR EBGR"/>
    <property type="match status" value="1"/>
</dbReference>
<accession>A0ABQ0BJX9</accession>
<sequence length="343" mass="38498">MTLKDIAKEAGVSISTVSRVINNKGCNAASKHTQDKIWSIVRKNGYIPNAAARTLKNGSPIPEESAPTYSIDCIYTEHSKTDVSPLYQELERAIEQIAFRQKCIVRRSFFLEEFSFPPNPPKTQKNKADGAVLFGKRSISQRQFELLETTYRHLVYVGITPLDLRCDQVLCNGCHAFVSAVKYLYGLKHKKIGYIGEQKDNACFQGYKQALKDLGIPFHITNTVNAKQTFEGGYHGARLLLERQADITAVVCADDLTAIGAMQCFREYKTKIPKDISIIGIGDIPHAQRTAPMLTTIHVPTEEMGNIALKLLLDRIQGGHKLELKTELPYYIAERNSCTRFTR</sequence>
<dbReference type="CDD" id="cd01392">
    <property type="entry name" value="HTH_LacI"/>
    <property type="match status" value="1"/>
</dbReference>
<dbReference type="PROSITE" id="PS00356">
    <property type="entry name" value="HTH_LACI_1"/>
    <property type="match status" value="1"/>
</dbReference>
<evidence type="ECO:0000259" key="4">
    <source>
        <dbReference type="PROSITE" id="PS50932"/>
    </source>
</evidence>
<dbReference type="GO" id="GO:0003677">
    <property type="term" value="F:DNA binding"/>
    <property type="evidence" value="ECO:0007669"/>
    <property type="project" value="UniProtKB-KW"/>
</dbReference>
<dbReference type="RefSeq" id="WP_302417664.1">
    <property type="nucleotide sequence ID" value="NZ_BAABYW010000002.1"/>
</dbReference>
<keyword evidence="2 5" id="KW-0238">DNA-binding</keyword>
<keyword evidence="6" id="KW-1185">Reference proteome</keyword>
<evidence type="ECO:0000313" key="6">
    <source>
        <dbReference type="Proteomes" id="UP001600943"/>
    </source>
</evidence>
<dbReference type="PANTHER" id="PTHR30146">
    <property type="entry name" value="LACI-RELATED TRANSCRIPTIONAL REPRESSOR"/>
    <property type="match status" value="1"/>
</dbReference>
<keyword evidence="1" id="KW-0805">Transcription regulation</keyword>
<keyword evidence="3" id="KW-0804">Transcription</keyword>
<dbReference type="Gene3D" id="3.40.50.2300">
    <property type="match status" value="2"/>
</dbReference>
<dbReference type="SMART" id="SM00354">
    <property type="entry name" value="HTH_LACI"/>
    <property type="match status" value="1"/>
</dbReference>
<dbReference type="InterPro" id="IPR046335">
    <property type="entry name" value="LacI/GalR-like_sensor"/>
</dbReference>
<comment type="caution">
    <text evidence="5">The sequence shown here is derived from an EMBL/GenBank/DDBJ whole genome shotgun (WGS) entry which is preliminary data.</text>
</comment>
<reference evidence="5 6" key="1">
    <citation type="submission" date="2024-04" db="EMBL/GenBank/DDBJ databases">
        <title>Defined microbial consortia suppress multidrug-resistant proinflammatory Enterobacteriaceae via ecological control.</title>
        <authorList>
            <person name="Furuichi M."/>
            <person name="Kawaguchi T."/>
            <person name="Pust M."/>
            <person name="Yasuma K."/>
            <person name="Plichta D."/>
            <person name="Hasegawa N."/>
            <person name="Ohya T."/>
            <person name="Bhattarai S."/>
            <person name="Sasajima S."/>
            <person name="Aoto Y."/>
            <person name="Tuganbaev T."/>
            <person name="Yaginuma M."/>
            <person name="Ueda M."/>
            <person name="Okahashi N."/>
            <person name="Amafuji K."/>
            <person name="Kiridooshi Y."/>
            <person name="Sugita K."/>
            <person name="Strazar M."/>
            <person name="Skelly A."/>
            <person name="Suda W."/>
            <person name="Hattori M."/>
            <person name="Nakamoto N."/>
            <person name="Caballero S."/>
            <person name="Norman J."/>
            <person name="Olle B."/>
            <person name="Tanoue T."/>
            <person name="Arita M."/>
            <person name="Bucci V."/>
            <person name="Atarashi K."/>
            <person name="Xavier R."/>
            <person name="Honda K."/>
        </authorList>
    </citation>
    <scope>NUCLEOTIDE SEQUENCE [LARGE SCALE GENOMIC DNA]</scope>
    <source>
        <strain evidence="6">k04-0078-D8-1</strain>
    </source>
</reference>
<dbReference type="SUPFAM" id="SSF47413">
    <property type="entry name" value="lambda repressor-like DNA-binding domains"/>
    <property type="match status" value="1"/>
</dbReference>
<dbReference type="PROSITE" id="PS50932">
    <property type="entry name" value="HTH_LACI_2"/>
    <property type="match status" value="1"/>
</dbReference>
<gene>
    <name evidence="5" type="ORF">K040078D81_58830</name>
</gene>
<dbReference type="Pfam" id="PF13377">
    <property type="entry name" value="Peripla_BP_3"/>
    <property type="match status" value="1"/>
</dbReference>
<evidence type="ECO:0000256" key="1">
    <source>
        <dbReference type="ARBA" id="ARBA00023015"/>
    </source>
</evidence>